<proteinExistence type="predicted"/>
<comment type="caution">
    <text evidence="1">The sequence shown here is derived from an EMBL/GenBank/DDBJ whole genome shotgun (WGS) entry which is preliminary data.</text>
</comment>
<feature type="non-terminal residue" evidence="1">
    <location>
        <position position="107"/>
    </location>
</feature>
<name>A0AAV0PSW2_9ROSI</name>
<evidence type="ECO:0000313" key="2">
    <source>
        <dbReference type="Proteomes" id="UP001154282"/>
    </source>
</evidence>
<protein>
    <submittedName>
        <fullName evidence="1">Uncharacterized protein</fullName>
    </submittedName>
</protein>
<dbReference type="AlphaFoldDB" id="A0AAV0PSW2"/>
<accession>A0AAV0PSW2</accession>
<organism evidence="1 2">
    <name type="scientific">Linum tenue</name>
    <dbReference type="NCBI Taxonomy" id="586396"/>
    <lineage>
        <taxon>Eukaryota</taxon>
        <taxon>Viridiplantae</taxon>
        <taxon>Streptophyta</taxon>
        <taxon>Embryophyta</taxon>
        <taxon>Tracheophyta</taxon>
        <taxon>Spermatophyta</taxon>
        <taxon>Magnoliopsida</taxon>
        <taxon>eudicotyledons</taxon>
        <taxon>Gunneridae</taxon>
        <taxon>Pentapetalae</taxon>
        <taxon>rosids</taxon>
        <taxon>fabids</taxon>
        <taxon>Malpighiales</taxon>
        <taxon>Linaceae</taxon>
        <taxon>Linum</taxon>
    </lineage>
</organism>
<dbReference type="EMBL" id="CAMGYJ010000009">
    <property type="protein sequence ID" value="CAI0474055.1"/>
    <property type="molecule type" value="Genomic_DNA"/>
</dbReference>
<keyword evidence="2" id="KW-1185">Reference proteome</keyword>
<evidence type="ECO:0000313" key="1">
    <source>
        <dbReference type="EMBL" id="CAI0474055.1"/>
    </source>
</evidence>
<dbReference type="Proteomes" id="UP001154282">
    <property type="component" value="Unassembled WGS sequence"/>
</dbReference>
<sequence length="107" mass="12642">MWYHDPYMDRYRQTSVRYLTPKDAANGALADGIEQIKYLTHGKHEMGSEDVSFIRRMTTVCLAVSEHRVVIIVDTHPCLHRSHLRYKLMSPTPHHHTRERKARRFGK</sequence>
<gene>
    <name evidence="1" type="ORF">LITE_LOCUS39881</name>
</gene>
<reference evidence="1" key="1">
    <citation type="submission" date="2022-08" db="EMBL/GenBank/DDBJ databases">
        <authorList>
            <person name="Gutierrez-Valencia J."/>
        </authorList>
    </citation>
    <scope>NUCLEOTIDE SEQUENCE</scope>
</reference>